<keyword evidence="9" id="KW-0408">Iron</keyword>
<proteinExistence type="inferred from homology"/>
<feature type="region of interest" description="Disordered" evidence="12">
    <location>
        <begin position="18"/>
        <end position="37"/>
    </location>
</feature>
<evidence type="ECO:0000256" key="7">
    <source>
        <dbReference type="ARBA" id="ARBA00022763"/>
    </source>
</evidence>
<dbReference type="EC" id="3.2.2.27" evidence="3"/>
<dbReference type="GO" id="GO:0004844">
    <property type="term" value="F:uracil DNA N-glycosylase activity"/>
    <property type="evidence" value="ECO:0007669"/>
    <property type="project" value="UniProtKB-EC"/>
</dbReference>
<dbReference type="InterPro" id="IPR005273">
    <property type="entry name" value="Ura-DNA_glyco_family4"/>
</dbReference>
<evidence type="ECO:0000256" key="8">
    <source>
        <dbReference type="ARBA" id="ARBA00022801"/>
    </source>
</evidence>
<dbReference type="Proteomes" id="UP000886100">
    <property type="component" value="Unassembled WGS sequence"/>
</dbReference>
<evidence type="ECO:0000256" key="11">
    <source>
        <dbReference type="ARBA" id="ARBA00023204"/>
    </source>
</evidence>
<evidence type="ECO:0000256" key="4">
    <source>
        <dbReference type="ARBA" id="ARBA00019403"/>
    </source>
</evidence>
<name>A0A7C5MYY5_9GAMM</name>
<dbReference type="Pfam" id="PF03167">
    <property type="entry name" value="UDG"/>
    <property type="match status" value="1"/>
</dbReference>
<comment type="caution">
    <text evidence="14">The sequence shown here is derived from an EMBL/GenBank/DDBJ whole genome shotgun (WGS) entry which is preliminary data.</text>
</comment>
<comment type="catalytic activity">
    <reaction evidence="1">
        <text>Hydrolyzes single-stranded DNA or mismatched double-stranded DNA and polynucleotides, releasing free uracil.</text>
        <dbReference type="EC" id="3.2.2.27"/>
    </reaction>
</comment>
<dbReference type="SUPFAM" id="SSF52141">
    <property type="entry name" value="Uracil-DNA glycosylase-like"/>
    <property type="match status" value="1"/>
</dbReference>
<sequence length="226" mass="24457">MGIPRYRLRDRVEAEPVAVGEEVPPVEEAPARPQDGAGDAVARMDWQALEAAVAGCRACGLCKTRRNTVFGVGDRSAGLMIVGEAPGAEEDRKGEPFVGRAGMLLDNMLAALGLQRQQVYIANILKCRPPGNRNPSVEETAACAPYLQRQIELVAPRMILAVGGVAAHNLLATEESVGRLRGRAHLLPGGSREVLVTYHPAYLLRRPEEKAKAWADLQLLARRLRG</sequence>
<keyword evidence="11" id="KW-0234">DNA repair</keyword>
<dbReference type="InterPro" id="IPR036895">
    <property type="entry name" value="Uracil-DNA_glycosylase-like_sf"/>
</dbReference>
<dbReference type="GO" id="GO:0046872">
    <property type="term" value="F:metal ion binding"/>
    <property type="evidence" value="ECO:0007669"/>
    <property type="project" value="UniProtKB-KW"/>
</dbReference>
<accession>A0A7C5MYY5</accession>
<organism evidence="14">
    <name type="scientific">Thiolapillus brandeum</name>
    <dbReference type="NCBI Taxonomy" id="1076588"/>
    <lineage>
        <taxon>Bacteria</taxon>
        <taxon>Pseudomonadati</taxon>
        <taxon>Pseudomonadota</taxon>
        <taxon>Gammaproteobacteria</taxon>
        <taxon>Chromatiales</taxon>
        <taxon>Sedimenticolaceae</taxon>
        <taxon>Thiolapillus</taxon>
    </lineage>
</organism>
<protein>
    <recommendedName>
        <fullName evidence="4">Type-4 uracil-DNA glycosylase</fullName>
        <ecNumber evidence="3">3.2.2.27</ecNumber>
    </recommendedName>
</protein>
<evidence type="ECO:0000256" key="3">
    <source>
        <dbReference type="ARBA" id="ARBA00012030"/>
    </source>
</evidence>
<gene>
    <name evidence="14" type="ORF">ENJ98_01040</name>
</gene>
<keyword evidence="6" id="KW-0479">Metal-binding</keyword>
<evidence type="ECO:0000256" key="6">
    <source>
        <dbReference type="ARBA" id="ARBA00022723"/>
    </source>
</evidence>
<keyword evidence="5" id="KW-0004">4Fe-4S</keyword>
<keyword evidence="8" id="KW-0378">Hydrolase</keyword>
<dbReference type="Gene3D" id="3.40.470.10">
    <property type="entry name" value="Uracil-DNA glycosylase-like domain"/>
    <property type="match status" value="1"/>
</dbReference>
<evidence type="ECO:0000256" key="12">
    <source>
        <dbReference type="SAM" id="MobiDB-lite"/>
    </source>
</evidence>
<dbReference type="PANTHER" id="PTHR33693:SF1">
    <property type="entry name" value="TYPE-4 URACIL-DNA GLYCOSYLASE"/>
    <property type="match status" value="1"/>
</dbReference>
<evidence type="ECO:0000256" key="1">
    <source>
        <dbReference type="ARBA" id="ARBA00001400"/>
    </source>
</evidence>
<dbReference type="NCBIfam" id="TIGR00758">
    <property type="entry name" value="UDG_fam4"/>
    <property type="match status" value="1"/>
</dbReference>
<evidence type="ECO:0000256" key="2">
    <source>
        <dbReference type="ARBA" id="ARBA00006521"/>
    </source>
</evidence>
<keyword evidence="10" id="KW-0411">Iron-sulfur</keyword>
<dbReference type="GO" id="GO:0051539">
    <property type="term" value="F:4 iron, 4 sulfur cluster binding"/>
    <property type="evidence" value="ECO:0007669"/>
    <property type="project" value="UniProtKB-KW"/>
</dbReference>
<dbReference type="CDD" id="cd10030">
    <property type="entry name" value="UDG-F4_TTUDGA_SPO1dp_like"/>
    <property type="match status" value="1"/>
</dbReference>
<keyword evidence="7" id="KW-0227">DNA damage</keyword>
<feature type="domain" description="Uracil-DNA glycosylase-like" evidence="13">
    <location>
        <begin position="70"/>
        <end position="218"/>
    </location>
</feature>
<dbReference type="PANTHER" id="PTHR33693">
    <property type="entry name" value="TYPE-5 URACIL-DNA GLYCOSYLASE"/>
    <property type="match status" value="1"/>
</dbReference>
<dbReference type="SMART" id="SM00986">
    <property type="entry name" value="UDG"/>
    <property type="match status" value="1"/>
</dbReference>
<reference evidence="14" key="1">
    <citation type="journal article" date="2020" name="mSystems">
        <title>Genome- and Community-Level Interaction Insights into Carbon Utilization and Element Cycling Functions of Hydrothermarchaeota in Hydrothermal Sediment.</title>
        <authorList>
            <person name="Zhou Z."/>
            <person name="Liu Y."/>
            <person name="Xu W."/>
            <person name="Pan J."/>
            <person name="Luo Z.H."/>
            <person name="Li M."/>
        </authorList>
    </citation>
    <scope>NUCLEOTIDE SEQUENCE [LARGE SCALE GENOMIC DNA]</scope>
    <source>
        <strain evidence="14">HyVt-535</strain>
    </source>
</reference>
<dbReference type="InterPro" id="IPR051536">
    <property type="entry name" value="UDG_Type-4/5"/>
</dbReference>
<dbReference type="AlphaFoldDB" id="A0A7C5MYY5"/>
<dbReference type="GO" id="GO:0006281">
    <property type="term" value="P:DNA repair"/>
    <property type="evidence" value="ECO:0007669"/>
    <property type="project" value="UniProtKB-KW"/>
</dbReference>
<evidence type="ECO:0000256" key="9">
    <source>
        <dbReference type="ARBA" id="ARBA00023004"/>
    </source>
</evidence>
<dbReference type="EMBL" id="DROM01000067">
    <property type="protein sequence ID" value="HHH12800.1"/>
    <property type="molecule type" value="Genomic_DNA"/>
</dbReference>
<feature type="compositionally biased region" description="Low complexity" evidence="12">
    <location>
        <begin position="18"/>
        <end position="28"/>
    </location>
</feature>
<comment type="similarity">
    <text evidence="2">Belongs to the uracil-DNA glycosylase (UDG) superfamily. Type 4 (UDGa) family.</text>
</comment>
<evidence type="ECO:0000256" key="5">
    <source>
        <dbReference type="ARBA" id="ARBA00022485"/>
    </source>
</evidence>
<evidence type="ECO:0000259" key="13">
    <source>
        <dbReference type="SMART" id="SM00986"/>
    </source>
</evidence>
<evidence type="ECO:0000313" key="14">
    <source>
        <dbReference type="EMBL" id="HHH12800.1"/>
    </source>
</evidence>
<dbReference type="InterPro" id="IPR005122">
    <property type="entry name" value="Uracil-DNA_glycosylase-like"/>
</dbReference>
<dbReference type="SMART" id="SM00987">
    <property type="entry name" value="UreE_C"/>
    <property type="match status" value="1"/>
</dbReference>
<evidence type="ECO:0000256" key="10">
    <source>
        <dbReference type="ARBA" id="ARBA00023014"/>
    </source>
</evidence>